<dbReference type="Proteomes" id="UP000007648">
    <property type="component" value="Unassembled WGS sequence"/>
</dbReference>
<proteinExistence type="predicted"/>
<dbReference type="Pfam" id="PF09291">
    <property type="entry name" value="DUF1968"/>
    <property type="match status" value="1"/>
</dbReference>
<keyword evidence="1" id="KW-0812">Transmembrane</keyword>
<evidence type="ECO:0000256" key="1">
    <source>
        <dbReference type="SAM" id="Phobius"/>
    </source>
</evidence>
<evidence type="ECO:0000313" key="3">
    <source>
        <dbReference type="Ensembl" id="ENSSHAP00000026790.1"/>
    </source>
</evidence>
<sequence length="135" mass="15015">IKNPEPALYQLTSPKSSDISVCLLTDTGSYNTTFKNEYTNGSNPTVLEMMTMESKSYGAVAWGSKSTFSCTDAFLQNLVNFTQPSGSTCNVKDVKQSFETDKDLNLINLSLIGLRIIFLKTVAFNLLMTFRLWSN</sequence>
<dbReference type="SUPFAM" id="SSF48726">
    <property type="entry name" value="Immunoglobulin"/>
    <property type="match status" value="1"/>
</dbReference>
<dbReference type="AlphaFoldDB" id="A0A7N4UYW9"/>
<keyword evidence="4" id="KW-1185">Reference proteome</keyword>
<dbReference type="InterPro" id="IPR013783">
    <property type="entry name" value="Ig-like_fold"/>
</dbReference>
<protein>
    <recommendedName>
        <fullName evidence="2">T-cell receptor alpha chain constant domain-containing protein</fullName>
    </recommendedName>
</protein>
<dbReference type="InterPro" id="IPR036179">
    <property type="entry name" value="Ig-like_dom_sf"/>
</dbReference>
<organism evidence="3 4">
    <name type="scientific">Sarcophilus harrisii</name>
    <name type="common">Tasmanian devil</name>
    <name type="synonym">Sarcophilus laniarius</name>
    <dbReference type="NCBI Taxonomy" id="9305"/>
    <lineage>
        <taxon>Eukaryota</taxon>
        <taxon>Metazoa</taxon>
        <taxon>Chordata</taxon>
        <taxon>Craniata</taxon>
        <taxon>Vertebrata</taxon>
        <taxon>Euteleostomi</taxon>
        <taxon>Mammalia</taxon>
        <taxon>Metatheria</taxon>
        <taxon>Dasyuromorphia</taxon>
        <taxon>Dasyuridae</taxon>
        <taxon>Sarcophilus</taxon>
    </lineage>
</organism>
<dbReference type="FunCoup" id="A0A7N4UYW9">
    <property type="interactions" value="193"/>
</dbReference>
<dbReference type="Gene3D" id="2.60.40.10">
    <property type="entry name" value="Immunoglobulins"/>
    <property type="match status" value="1"/>
</dbReference>
<dbReference type="Ensembl" id="ENSSHAT00000039431.1">
    <property type="protein sequence ID" value="ENSSHAP00000026790.1"/>
    <property type="gene ID" value="ENSSHAG00000028106.1"/>
</dbReference>
<feature type="domain" description="T-cell receptor alpha chain constant" evidence="2">
    <location>
        <begin position="6"/>
        <end position="76"/>
    </location>
</feature>
<name>A0A7N4UYW9_SARHA</name>
<reference evidence="3" key="3">
    <citation type="submission" date="2025-09" db="UniProtKB">
        <authorList>
            <consortium name="Ensembl"/>
        </authorList>
    </citation>
    <scope>IDENTIFICATION</scope>
</reference>
<evidence type="ECO:0000259" key="2">
    <source>
        <dbReference type="Pfam" id="PF09291"/>
    </source>
</evidence>
<dbReference type="GeneTree" id="ENSGT00940000160147"/>
<evidence type="ECO:0000313" key="4">
    <source>
        <dbReference type="Proteomes" id="UP000007648"/>
    </source>
</evidence>
<accession>A0A7N4UYW9</accession>
<keyword evidence="1" id="KW-1133">Transmembrane helix</keyword>
<reference evidence="3" key="2">
    <citation type="submission" date="2025-08" db="UniProtKB">
        <authorList>
            <consortium name="Ensembl"/>
        </authorList>
    </citation>
    <scope>IDENTIFICATION</scope>
</reference>
<reference evidence="3 4" key="1">
    <citation type="journal article" date="2011" name="Proc. Natl. Acad. Sci. U.S.A.">
        <title>Genetic diversity and population structure of the endangered marsupial Sarcophilus harrisii (Tasmanian devil).</title>
        <authorList>
            <person name="Miller W."/>
            <person name="Hayes V.M."/>
            <person name="Ratan A."/>
            <person name="Petersen D.C."/>
            <person name="Wittekindt N.E."/>
            <person name="Miller J."/>
            <person name="Walenz B."/>
            <person name="Knight J."/>
            <person name="Qi J."/>
            <person name="Zhao F."/>
            <person name="Wang Q."/>
            <person name="Bedoya-Reina O.C."/>
            <person name="Katiyar N."/>
            <person name="Tomsho L.P."/>
            <person name="Kasson L.M."/>
            <person name="Hardie R.A."/>
            <person name="Woodbridge P."/>
            <person name="Tindall E.A."/>
            <person name="Bertelsen M.F."/>
            <person name="Dixon D."/>
            <person name="Pyecroft S."/>
            <person name="Helgen K.M."/>
            <person name="Lesk A.M."/>
            <person name="Pringle T.H."/>
            <person name="Patterson N."/>
            <person name="Zhang Y."/>
            <person name="Kreiss A."/>
            <person name="Woods G.M."/>
            <person name="Jones M.E."/>
            <person name="Schuster S.C."/>
        </authorList>
    </citation>
    <scope>NUCLEOTIDE SEQUENCE [LARGE SCALE GENOMIC DNA]</scope>
</reference>
<dbReference type="InParanoid" id="A0A7N4UYW9"/>
<dbReference type="InterPro" id="IPR015370">
    <property type="entry name" value="TCR_alpha_C"/>
</dbReference>
<keyword evidence="1" id="KW-0472">Membrane</keyword>
<feature type="transmembrane region" description="Helical" evidence="1">
    <location>
        <begin position="112"/>
        <end position="133"/>
    </location>
</feature>